<dbReference type="SMR" id="A0A3Q7F672"/>
<dbReference type="InterPro" id="IPR004910">
    <property type="entry name" value="Yippee/Mis18/Cereblon"/>
</dbReference>
<evidence type="ECO:0000256" key="3">
    <source>
        <dbReference type="ARBA" id="ARBA00022833"/>
    </source>
</evidence>
<evidence type="ECO:0000256" key="2">
    <source>
        <dbReference type="ARBA" id="ARBA00022723"/>
    </source>
</evidence>
<dbReference type="Pfam" id="PF03226">
    <property type="entry name" value="Yippee-Mis18"/>
    <property type="match status" value="1"/>
</dbReference>
<dbReference type="InterPro" id="IPR039058">
    <property type="entry name" value="Yippee_fam"/>
</dbReference>
<dbReference type="Gramene" id="Solyc01g096175.1.1">
    <property type="protein sequence ID" value="Solyc01g096175.1.1"/>
    <property type="gene ID" value="Solyc01g096175.1"/>
</dbReference>
<proteinExistence type="inferred from homology"/>
<dbReference type="PROSITE" id="PS51792">
    <property type="entry name" value="YIPPEE"/>
    <property type="match status" value="1"/>
</dbReference>
<comment type="similarity">
    <text evidence="1 4">Belongs to the yippee family.</text>
</comment>
<evidence type="ECO:0000313" key="7">
    <source>
        <dbReference type="Proteomes" id="UP000004994"/>
    </source>
</evidence>
<accession>A0A3Q7F672</accession>
<evidence type="ECO:0000256" key="4">
    <source>
        <dbReference type="RuleBase" id="RU110713"/>
    </source>
</evidence>
<evidence type="ECO:0000259" key="5">
    <source>
        <dbReference type="PROSITE" id="PS51792"/>
    </source>
</evidence>
<feature type="domain" description="Yippee" evidence="5">
    <location>
        <begin position="8"/>
        <end position="108"/>
    </location>
</feature>
<dbReference type="EnsemblPlants" id="Solyc01g096175.1.1">
    <property type="protein sequence ID" value="Solyc01g096175.1.1"/>
    <property type="gene ID" value="Solyc01g096175.1"/>
</dbReference>
<reference evidence="6" key="2">
    <citation type="submission" date="2019-01" db="UniProtKB">
        <authorList>
            <consortium name="EnsemblPlants"/>
        </authorList>
    </citation>
    <scope>IDENTIFICATION</scope>
    <source>
        <strain evidence="6">cv. Heinz 1706</strain>
    </source>
</reference>
<dbReference type="STRING" id="4081.A0A3Q7F672"/>
<dbReference type="InParanoid" id="A0A3Q7F672"/>
<keyword evidence="7" id="KW-1185">Reference proteome</keyword>
<dbReference type="PANTHER" id="PTHR13848">
    <property type="entry name" value="PROTEIN YIPPEE-LIKE CG15309-RELATED"/>
    <property type="match status" value="1"/>
</dbReference>
<organism evidence="6">
    <name type="scientific">Solanum lycopersicum</name>
    <name type="common">Tomato</name>
    <name type="synonym">Lycopersicon esculentum</name>
    <dbReference type="NCBI Taxonomy" id="4081"/>
    <lineage>
        <taxon>Eukaryota</taxon>
        <taxon>Viridiplantae</taxon>
        <taxon>Streptophyta</taxon>
        <taxon>Embryophyta</taxon>
        <taxon>Tracheophyta</taxon>
        <taxon>Spermatophyta</taxon>
        <taxon>Magnoliopsida</taxon>
        <taxon>eudicotyledons</taxon>
        <taxon>Gunneridae</taxon>
        <taxon>Pentapetalae</taxon>
        <taxon>asterids</taxon>
        <taxon>lamiids</taxon>
        <taxon>Solanales</taxon>
        <taxon>Solanaceae</taxon>
        <taxon>Solanoideae</taxon>
        <taxon>Solaneae</taxon>
        <taxon>Solanum</taxon>
        <taxon>Solanum subgen. Lycopersicon</taxon>
    </lineage>
</organism>
<dbReference type="GO" id="GO:0046872">
    <property type="term" value="F:metal ion binding"/>
    <property type="evidence" value="ECO:0007669"/>
    <property type="project" value="UniProtKB-KW"/>
</dbReference>
<keyword evidence="3" id="KW-0862">Zinc</keyword>
<dbReference type="Proteomes" id="UP000004994">
    <property type="component" value="Chromosome 1"/>
</dbReference>
<sequence length="108" mass="12437">MDKSVGLRGYCCFNCRNIVADHNDIINKEFLGIHEKGRGRAFLFSHAINVVEEPPYYIIMITGPHVVSDILCAECGKNLGWKYQRSFREVNKYKEGKIVLVKYNIIKV</sequence>
<dbReference type="InterPro" id="IPR034751">
    <property type="entry name" value="Yippee"/>
</dbReference>
<protein>
    <recommendedName>
        <fullName evidence="4">Protein yippee-like</fullName>
    </recommendedName>
</protein>
<name>A0A3Q7F672_SOLLC</name>
<dbReference type="OMA" id="GLRGYCC"/>
<reference evidence="6" key="1">
    <citation type="journal article" date="2012" name="Nature">
        <title>The tomato genome sequence provides insights into fleshy fruit evolution.</title>
        <authorList>
            <consortium name="Tomato Genome Consortium"/>
        </authorList>
    </citation>
    <scope>NUCLEOTIDE SEQUENCE [LARGE SCALE GENOMIC DNA]</scope>
    <source>
        <strain evidence="6">cv. Heinz 1706</strain>
    </source>
</reference>
<keyword evidence="2" id="KW-0479">Metal-binding</keyword>
<evidence type="ECO:0000313" key="6">
    <source>
        <dbReference type="EnsemblPlants" id="Solyc01g096175.1.1"/>
    </source>
</evidence>
<dbReference type="AlphaFoldDB" id="A0A3Q7F672"/>
<evidence type="ECO:0000256" key="1">
    <source>
        <dbReference type="ARBA" id="ARBA00005613"/>
    </source>
</evidence>